<organism evidence="2">
    <name type="scientific">Cyprideis torosa</name>
    <dbReference type="NCBI Taxonomy" id="163714"/>
    <lineage>
        <taxon>Eukaryota</taxon>
        <taxon>Metazoa</taxon>
        <taxon>Ecdysozoa</taxon>
        <taxon>Arthropoda</taxon>
        <taxon>Crustacea</taxon>
        <taxon>Oligostraca</taxon>
        <taxon>Ostracoda</taxon>
        <taxon>Podocopa</taxon>
        <taxon>Podocopida</taxon>
        <taxon>Cytherocopina</taxon>
        <taxon>Cytheroidea</taxon>
        <taxon>Cytherideidae</taxon>
        <taxon>Cyprideis</taxon>
    </lineage>
</organism>
<feature type="region of interest" description="Disordered" evidence="1">
    <location>
        <begin position="1"/>
        <end position="113"/>
    </location>
</feature>
<proteinExistence type="predicted"/>
<evidence type="ECO:0000256" key="1">
    <source>
        <dbReference type="SAM" id="MobiDB-lite"/>
    </source>
</evidence>
<accession>A0A7R8W4Z3</accession>
<feature type="compositionally biased region" description="Gly residues" evidence="1">
    <location>
        <begin position="21"/>
        <end position="47"/>
    </location>
</feature>
<reference evidence="2" key="1">
    <citation type="submission" date="2020-11" db="EMBL/GenBank/DDBJ databases">
        <authorList>
            <person name="Tran Van P."/>
        </authorList>
    </citation>
    <scope>NUCLEOTIDE SEQUENCE</scope>
</reference>
<dbReference type="AlphaFoldDB" id="A0A7R8W4Z3"/>
<feature type="compositionally biased region" description="Polar residues" evidence="1">
    <location>
        <begin position="58"/>
        <end position="74"/>
    </location>
</feature>
<gene>
    <name evidence="2" type="ORF">CTOB1V02_LOCUS640</name>
</gene>
<protein>
    <submittedName>
        <fullName evidence="2">Uncharacterized protein</fullName>
    </submittedName>
</protein>
<evidence type="ECO:0000313" key="2">
    <source>
        <dbReference type="EMBL" id="CAD7222638.1"/>
    </source>
</evidence>
<dbReference type="EMBL" id="OB660084">
    <property type="protein sequence ID" value="CAD7222638.1"/>
    <property type="molecule type" value="Genomic_DNA"/>
</dbReference>
<feature type="region of interest" description="Disordered" evidence="1">
    <location>
        <begin position="262"/>
        <end position="288"/>
    </location>
</feature>
<feature type="region of interest" description="Disordered" evidence="1">
    <location>
        <begin position="312"/>
        <end position="348"/>
    </location>
</feature>
<feature type="compositionally biased region" description="Polar residues" evidence="1">
    <location>
        <begin position="338"/>
        <end position="348"/>
    </location>
</feature>
<sequence>MTPYRVFLGVSEGPGDSDDSGLGGGGSGSHGGGGKGMGRSGSSGMGGSTSVSGAKSFEGTSVEGSNQEPVQTRKASMKEPSFGKEKHHSDRHRNHKRNGDKERKRKETRTTSLEDYIHQAKRRTIPAHILASDEAFMKWLPPSALPPRHHRETKYPRAPRVDWDDIQHGPLVLLLDHKVVTGPVVSDDLSRKRKAAELVHGDAFLPTKMATPSPSSPYAGEHMNGLVYQKGRGSNGHVNLPSTAKLNGNHHMLPPLRLQQVNGFDHQDPSYKRSSLPGTPHSAGTPLSASIKDGDRHGEFFAALNTPAEAYIKKKKKKTRSGGEKDIQKRGGGRPNKVRTTTPAAIVS</sequence>
<name>A0A7R8W4Z3_9CRUS</name>